<gene>
    <name evidence="3" type="ORF">A3770_11p64060</name>
</gene>
<organism evidence="3 4">
    <name type="scientific">Chloropicon primus</name>
    <dbReference type="NCBI Taxonomy" id="1764295"/>
    <lineage>
        <taxon>Eukaryota</taxon>
        <taxon>Viridiplantae</taxon>
        <taxon>Chlorophyta</taxon>
        <taxon>Chloropicophyceae</taxon>
        <taxon>Chloropicales</taxon>
        <taxon>Chloropicaceae</taxon>
        <taxon>Chloropicon</taxon>
    </lineage>
</organism>
<feature type="region of interest" description="Disordered" evidence="1">
    <location>
        <begin position="120"/>
        <end position="156"/>
    </location>
</feature>
<keyword evidence="2" id="KW-0732">Signal</keyword>
<sequence length="258" mass="27301">MRTTLAYIVLGLLAVSSASASDDWWGYRRHSRGYKKPSWTKPRYHADTSVSGYGGAEASSKSPEGFAASASLDLGTAGATESASGTITGHMAYAAAAPAFTASEAGGMVHAVSHNKKGYTETSTGDYAEASQGAGQRPQLLREGARGHSSGGRERGYNAHAKGDGHFHTNAHGEITLSMGGQSSKAKVIPEGLFRPNLALAEANAGGSSFEGHDRHSLMRARHFLADQMADIFMRAGPISFERDFPVDDTLYVEFREG</sequence>
<feature type="chain" id="PRO_5023105052" evidence="2">
    <location>
        <begin position="21"/>
        <end position="258"/>
    </location>
</feature>
<feature type="signal peptide" evidence="2">
    <location>
        <begin position="1"/>
        <end position="20"/>
    </location>
</feature>
<keyword evidence="4" id="KW-1185">Reference proteome</keyword>
<evidence type="ECO:0000256" key="2">
    <source>
        <dbReference type="SAM" id="SignalP"/>
    </source>
</evidence>
<dbReference type="Proteomes" id="UP000316726">
    <property type="component" value="Chromosome 11"/>
</dbReference>
<protein>
    <submittedName>
        <fullName evidence="3">Uncharacterized protein</fullName>
    </submittedName>
</protein>
<feature type="compositionally biased region" description="Basic and acidic residues" evidence="1">
    <location>
        <begin position="143"/>
        <end position="156"/>
    </location>
</feature>
<name>A0A5B8MSY5_9CHLO</name>
<evidence type="ECO:0000256" key="1">
    <source>
        <dbReference type="SAM" id="MobiDB-lite"/>
    </source>
</evidence>
<proteinExistence type="predicted"/>
<accession>A0A5B8MSY5</accession>
<evidence type="ECO:0000313" key="3">
    <source>
        <dbReference type="EMBL" id="QDZ23888.1"/>
    </source>
</evidence>
<reference evidence="3 4" key="1">
    <citation type="submission" date="2018-07" db="EMBL/GenBank/DDBJ databases">
        <title>The complete nuclear genome of the prasinophyte Chloropicon primus (CCMP1205).</title>
        <authorList>
            <person name="Pombert J.-F."/>
            <person name="Otis C."/>
            <person name="Turmel M."/>
            <person name="Lemieux C."/>
        </authorList>
    </citation>
    <scope>NUCLEOTIDE SEQUENCE [LARGE SCALE GENOMIC DNA]</scope>
    <source>
        <strain evidence="3 4">CCMP1205</strain>
    </source>
</reference>
<dbReference type="EMBL" id="CP031044">
    <property type="protein sequence ID" value="QDZ23888.1"/>
    <property type="molecule type" value="Genomic_DNA"/>
</dbReference>
<evidence type="ECO:0000313" key="4">
    <source>
        <dbReference type="Proteomes" id="UP000316726"/>
    </source>
</evidence>
<dbReference type="AlphaFoldDB" id="A0A5B8MSY5"/>